<dbReference type="RefSeq" id="WP_229669558.1">
    <property type="nucleotide sequence ID" value="NZ_BMNR01000011.1"/>
</dbReference>
<evidence type="ECO:0000256" key="3">
    <source>
        <dbReference type="ARBA" id="ARBA00022452"/>
    </source>
</evidence>
<keyword evidence="4" id="KW-0812">Transmembrane</keyword>
<dbReference type="Pfam" id="PF00691">
    <property type="entry name" value="OmpA"/>
    <property type="match status" value="1"/>
</dbReference>
<organism evidence="13 14">
    <name type="scientific">Yeosuana aromativorans</name>
    <dbReference type="NCBI Taxonomy" id="288019"/>
    <lineage>
        <taxon>Bacteria</taxon>
        <taxon>Pseudomonadati</taxon>
        <taxon>Bacteroidota</taxon>
        <taxon>Flavobacteriia</taxon>
        <taxon>Flavobacteriales</taxon>
        <taxon>Flavobacteriaceae</taxon>
        <taxon>Yeosuana</taxon>
    </lineage>
</organism>
<dbReference type="SUPFAM" id="SSF103088">
    <property type="entry name" value="OmpA-like"/>
    <property type="match status" value="1"/>
</dbReference>
<name>A0A8J3FLH7_9FLAO</name>
<dbReference type="EMBL" id="BMNR01000011">
    <property type="protein sequence ID" value="GGK34624.1"/>
    <property type="molecule type" value="Genomic_DNA"/>
</dbReference>
<dbReference type="GO" id="GO:0006811">
    <property type="term" value="P:monoatomic ion transport"/>
    <property type="evidence" value="ECO:0007669"/>
    <property type="project" value="UniProtKB-KW"/>
</dbReference>
<dbReference type="InterPro" id="IPR050330">
    <property type="entry name" value="Bact_OuterMem_StrucFunc"/>
</dbReference>
<dbReference type="GO" id="GO:0046930">
    <property type="term" value="C:pore complex"/>
    <property type="evidence" value="ECO:0007669"/>
    <property type="project" value="UniProtKB-KW"/>
</dbReference>
<dbReference type="PRINTS" id="PR01021">
    <property type="entry name" value="OMPADOMAIN"/>
</dbReference>
<evidence type="ECO:0000256" key="6">
    <source>
        <dbReference type="ARBA" id="ARBA00023114"/>
    </source>
</evidence>
<reference evidence="13" key="1">
    <citation type="journal article" date="2014" name="Int. J. Syst. Evol. Microbiol.">
        <title>Complete genome sequence of Corynebacterium casei LMG S-19264T (=DSM 44701T), isolated from a smear-ripened cheese.</title>
        <authorList>
            <consortium name="US DOE Joint Genome Institute (JGI-PGF)"/>
            <person name="Walter F."/>
            <person name="Albersmeier A."/>
            <person name="Kalinowski J."/>
            <person name="Ruckert C."/>
        </authorList>
    </citation>
    <scope>NUCLEOTIDE SEQUENCE</scope>
    <source>
        <strain evidence="13">JCM 12862</strain>
    </source>
</reference>
<evidence type="ECO:0000256" key="5">
    <source>
        <dbReference type="ARBA" id="ARBA00023065"/>
    </source>
</evidence>
<keyword evidence="14" id="KW-1185">Reference proteome</keyword>
<evidence type="ECO:0000259" key="12">
    <source>
        <dbReference type="PROSITE" id="PS51123"/>
    </source>
</evidence>
<gene>
    <name evidence="13" type="ORF">GCM10007962_31350</name>
</gene>
<keyword evidence="7 9" id="KW-0472">Membrane</keyword>
<keyword evidence="2" id="KW-0813">Transport</keyword>
<accession>A0A8J3FLH7</accession>
<reference evidence="13" key="2">
    <citation type="submission" date="2020-09" db="EMBL/GenBank/DDBJ databases">
        <authorList>
            <person name="Sun Q."/>
            <person name="Ohkuma M."/>
        </authorList>
    </citation>
    <scope>NUCLEOTIDE SEQUENCE</scope>
    <source>
        <strain evidence="13">JCM 12862</strain>
    </source>
</reference>
<evidence type="ECO:0000256" key="4">
    <source>
        <dbReference type="ARBA" id="ARBA00022692"/>
    </source>
</evidence>
<keyword evidence="3" id="KW-1134">Transmembrane beta strand</keyword>
<keyword evidence="11" id="KW-0732">Signal</keyword>
<evidence type="ECO:0000256" key="9">
    <source>
        <dbReference type="PROSITE-ProRule" id="PRU00473"/>
    </source>
</evidence>
<comment type="caution">
    <text evidence="13">The sequence shown here is derived from an EMBL/GenBank/DDBJ whole genome shotgun (WGS) entry which is preliminary data.</text>
</comment>
<feature type="coiled-coil region" evidence="10">
    <location>
        <begin position="233"/>
        <end position="277"/>
    </location>
</feature>
<dbReference type="AlphaFoldDB" id="A0A8J3FLH7"/>
<feature type="chain" id="PRO_5035194503" description="OmpA-like domain-containing protein" evidence="11">
    <location>
        <begin position="24"/>
        <end position="387"/>
    </location>
</feature>
<dbReference type="Gene3D" id="2.40.160.20">
    <property type="match status" value="1"/>
</dbReference>
<dbReference type="PROSITE" id="PS51123">
    <property type="entry name" value="OMPA_2"/>
    <property type="match status" value="1"/>
</dbReference>
<dbReference type="PANTHER" id="PTHR30329">
    <property type="entry name" value="STATOR ELEMENT OF FLAGELLAR MOTOR COMPLEX"/>
    <property type="match status" value="1"/>
</dbReference>
<keyword evidence="8" id="KW-0998">Cell outer membrane</keyword>
<dbReference type="PANTHER" id="PTHR30329:SF21">
    <property type="entry name" value="LIPOPROTEIN YIAD-RELATED"/>
    <property type="match status" value="1"/>
</dbReference>
<dbReference type="Gene3D" id="3.30.1330.60">
    <property type="entry name" value="OmpA-like domain"/>
    <property type="match status" value="1"/>
</dbReference>
<evidence type="ECO:0000256" key="11">
    <source>
        <dbReference type="SAM" id="SignalP"/>
    </source>
</evidence>
<dbReference type="InterPro" id="IPR036737">
    <property type="entry name" value="OmpA-like_sf"/>
</dbReference>
<comment type="subcellular location">
    <subcellularLocation>
        <location evidence="1">Cell outer membrane</location>
        <topology evidence="1">Multi-pass membrane protein</topology>
    </subcellularLocation>
</comment>
<proteinExistence type="predicted"/>
<evidence type="ECO:0000256" key="8">
    <source>
        <dbReference type="ARBA" id="ARBA00023237"/>
    </source>
</evidence>
<dbReference type="GO" id="GO:0015288">
    <property type="term" value="F:porin activity"/>
    <property type="evidence" value="ECO:0007669"/>
    <property type="project" value="UniProtKB-KW"/>
</dbReference>
<dbReference type="Proteomes" id="UP000612329">
    <property type="component" value="Unassembled WGS sequence"/>
</dbReference>
<protein>
    <recommendedName>
        <fullName evidence="12">OmpA-like domain-containing protein</fullName>
    </recommendedName>
</protein>
<dbReference type="CDD" id="cd07185">
    <property type="entry name" value="OmpA_C-like"/>
    <property type="match status" value="1"/>
</dbReference>
<keyword evidence="6" id="KW-0626">Porin</keyword>
<keyword evidence="10" id="KW-0175">Coiled coil</keyword>
<feature type="signal peptide" evidence="11">
    <location>
        <begin position="1"/>
        <end position="23"/>
    </location>
</feature>
<dbReference type="GO" id="GO:0009279">
    <property type="term" value="C:cell outer membrane"/>
    <property type="evidence" value="ECO:0007669"/>
    <property type="project" value="UniProtKB-SubCell"/>
</dbReference>
<dbReference type="InterPro" id="IPR006664">
    <property type="entry name" value="OMP_bac"/>
</dbReference>
<evidence type="ECO:0000256" key="1">
    <source>
        <dbReference type="ARBA" id="ARBA00004571"/>
    </source>
</evidence>
<evidence type="ECO:0000256" key="7">
    <source>
        <dbReference type="ARBA" id="ARBA00023136"/>
    </source>
</evidence>
<dbReference type="InterPro" id="IPR006665">
    <property type="entry name" value="OmpA-like"/>
</dbReference>
<dbReference type="SUPFAM" id="SSF56925">
    <property type="entry name" value="OMPA-like"/>
    <property type="match status" value="1"/>
</dbReference>
<evidence type="ECO:0000313" key="14">
    <source>
        <dbReference type="Proteomes" id="UP000612329"/>
    </source>
</evidence>
<evidence type="ECO:0000256" key="10">
    <source>
        <dbReference type="SAM" id="Coils"/>
    </source>
</evidence>
<evidence type="ECO:0000313" key="13">
    <source>
        <dbReference type="EMBL" id="GGK34624.1"/>
    </source>
</evidence>
<dbReference type="InterPro" id="IPR011250">
    <property type="entry name" value="OMP/PagP_B-barrel"/>
</dbReference>
<evidence type="ECO:0000256" key="2">
    <source>
        <dbReference type="ARBA" id="ARBA00022448"/>
    </source>
</evidence>
<keyword evidence="5" id="KW-0406">Ion transport</keyword>
<sequence length="387" mass="44203">MILKKGILSVFLFLTIVTTYSQNEPTLTKQDSTIVSLWVFGVGFNAIDDSGNSYGNLFDIKKAWNAVPFPSRLSIGKYFKNGLGIEGIVAYNKYKKGKIVDNFPLDSDKDYFSIDSRLSYDLNKIIGNTGWFDPYLGIGVGYTHANDISRGTYNGVVGFRVWFSDNLGLDVNSSGKWAMKPRVKNHLQHALGLVYRFNIKKELTEEGMAKLDTINAIEKENARVKDSVALAKKIDEEHRLKAQEEQARLAQIEKEKEEAREREKSNIQDRLNALENIYFPFDWSRLTPQSKDILSKLVLILNDYPKLSIEVDTHTDSRGSTDYNQSLSERRLQSILNYLNENGIEPSRIVGKAYGELRLFNECDDHTKCSEAKHRENRKSVFKILNF</sequence>
<feature type="domain" description="OmpA-like" evidence="12">
    <location>
        <begin position="266"/>
        <end position="387"/>
    </location>
</feature>